<evidence type="ECO:0008006" key="5">
    <source>
        <dbReference type="Google" id="ProtNLM"/>
    </source>
</evidence>
<protein>
    <recommendedName>
        <fullName evidence="5">TGF-beta propeptide domain-containing protein</fullName>
    </recommendedName>
</protein>
<dbReference type="OrthoDB" id="73209at2759"/>
<dbReference type="EMBL" id="QRBI01000106">
    <property type="protein sequence ID" value="RMC12300.1"/>
    <property type="molecule type" value="Genomic_DNA"/>
</dbReference>
<organism evidence="3 4">
    <name type="scientific">Hirundo rustica rustica</name>
    <dbReference type="NCBI Taxonomy" id="333673"/>
    <lineage>
        <taxon>Eukaryota</taxon>
        <taxon>Metazoa</taxon>
        <taxon>Chordata</taxon>
        <taxon>Craniata</taxon>
        <taxon>Vertebrata</taxon>
        <taxon>Euteleostomi</taxon>
        <taxon>Archelosauria</taxon>
        <taxon>Archosauria</taxon>
        <taxon>Dinosauria</taxon>
        <taxon>Saurischia</taxon>
        <taxon>Theropoda</taxon>
        <taxon>Coelurosauria</taxon>
        <taxon>Aves</taxon>
        <taxon>Neognathae</taxon>
        <taxon>Neoaves</taxon>
        <taxon>Telluraves</taxon>
        <taxon>Australaves</taxon>
        <taxon>Passeriformes</taxon>
        <taxon>Sylvioidea</taxon>
        <taxon>Hirundinidae</taxon>
        <taxon>Hirundo</taxon>
    </lineage>
</organism>
<dbReference type="Proteomes" id="UP000269221">
    <property type="component" value="Unassembled WGS sequence"/>
</dbReference>
<keyword evidence="4" id="KW-1185">Reference proteome</keyword>
<sequence>MAGGGLPARLLAAACLALSLAPGAAGPRDAPGLSRLQRRSLAMDFVVPSLFRTYVRELVLGPPGRAAARCRLRLDCAPLLRAARGALPPAEPPAAPAGPSAAGRRPRRAKQLVLEVGEGAVRDGCAGEPPPGSGGAHLEFNLTELFAWWLRAGDGRLRVRLMPERRGALPGSERGLSAAIRAARPRLLFHVSAAGAALYRCECVEELWWGQEDYFESDEGFLRNAKSFYVLESRKRDLEG</sequence>
<evidence type="ECO:0000313" key="4">
    <source>
        <dbReference type="Proteomes" id="UP000269221"/>
    </source>
</evidence>
<reference evidence="3 4" key="1">
    <citation type="submission" date="2018-07" db="EMBL/GenBank/DDBJ databases">
        <title>A high quality draft genome assembly of the barn swallow (H. rustica rustica).</title>
        <authorList>
            <person name="Formenti G."/>
            <person name="Chiara M."/>
            <person name="Poveda L."/>
            <person name="Francoijs K.-J."/>
            <person name="Bonisoli-Alquati A."/>
            <person name="Canova L."/>
            <person name="Gianfranceschi L."/>
            <person name="Horner D.S."/>
            <person name="Saino N."/>
        </authorList>
    </citation>
    <scope>NUCLEOTIDE SEQUENCE [LARGE SCALE GENOMIC DNA]</scope>
    <source>
        <strain evidence="3">Chelidonia</strain>
        <tissue evidence="3">Blood</tissue>
    </source>
</reference>
<gene>
    <name evidence="3" type="ORF">DUI87_09813</name>
</gene>
<evidence type="ECO:0000256" key="1">
    <source>
        <dbReference type="SAM" id="MobiDB-lite"/>
    </source>
</evidence>
<dbReference type="AlphaFoldDB" id="A0A3M0KMV1"/>
<feature type="chain" id="PRO_5018013816" description="TGF-beta propeptide domain-containing protein" evidence="2">
    <location>
        <begin position="26"/>
        <end position="240"/>
    </location>
</feature>
<dbReference type="STRING" id="333673.A0A3M0KMV1"/>
<keyword evidence="2" id="KW-0732">Signal</keyword>
<name>A0A3M0KMV1_HIRRU</name>
<evidence type="ECO:0000256" key="2">
    <source>
        <dbReference type="SAM" id="SignalP"/>
    </source>
</evidence>
<proteinExistence type="predicted"/>
<evidence type="ECO:0000313" key="3">
    <source>
        <dbReference type="EMBL" id="RMC12300.1"/>
    </source>
</evidence>
<accession>A0A3M0KMV1</accession>
<feature type="region of interest" description="Disordered" evidence="1">
    <location>
        <begin position="87"/>
        <end position="106"/>
    </location>
</feature>
<feature type="signal peptide" evidence="2">
    <location>
        <begin position="1"/>
        <end position="25"/>
    </location>
</feature>
<comment type="caution">
    <text evidence="3">The sequence shown here is derived from an EMBL/GenBank/DDBJ whole genome shotgun (WGS) entry which is preliminary data.</text>
</comment>